<evidence type="ECO:0000313" key="2">
    <source>
        <dbReference type="Proteomes" id="UP000232003"/>
    </source>
</evidence>
<dbReference type="AlphaFoldDB" id="A0A2K8SJ06"/>
<dbReference type="KEGG" id="nfl:COO91_01302"/>
<sequence length="40" mass="4443">MGFKTPVIECMRLSSAIAGCGYIFDWSPLLSCGGNPFYYF</sequence>
<name>A0A2K8SJ06_9NOSO</name>
<reference evidence="1 2" key="1">
    <citation type="submission" date="2017-11" db="EMBL/GenBank/DDBJ databases">
        <title>Complete genome of a free-living desiccation-tolerant cyanobacterium and its photosynthetic adaptation to extreme terrestrial habitat.</title>
        <authorList>
            <person name="Shang J."/>
        </authorList>
    </citation>
    <scope>NUCLEOTIDE SEQUENCE [LARGE SCALE GENOMIC DNA]</scope>
    <source>
        <strain evidence="1 2">CCNUN1</strain>
    </source>
</reference>
<keyword evidence="2" id="KW-1185">Reference proteome</keyword>
<dbReference type="Proteomes" id="UP000232003">
    <property type="component" value="Chromosome"/>
</dbReference>
<dbReference type="EMBL" id="CP024785">
    <property type="protein sequence ID" value="AUB35422.1"/>
    <property type="molecule type" value="Genomic_DNA"/>
</dbReference>
<evidence type="ECO:0000313" key="1">
    <source>
        <dbReference type="EMBL" id="AUB35422.1"/>
    </source>
</evidence>
<accession>A0A2K8SJ06</accession>
<gene>
    <name evidence="1" type="ORF">COO91_01302</name>
</gene>
<organism evidence="1 2">
    <name type="scientific">Nostoc flagelliforme CCNUN1</name>
    <dbReference type="NCBI Taxonomy" id="2038116"/>
    <lineage>
        <taxon>Bacteria</taxon>
        <taxon>Bacillati</taxon>
        <taxon>Cyanobacteriota</taxon>
        <taxon>Cyanophyceae</taxon>
        <taxon>Nostocales</taxon>
        <taxon>Nostocaceae</taxon>
        <taxon>Nostoc</taxon>
    </lineage>
</organism>
<proteinExistence type="predicted"/>
<protein>
    <submittedName>
        <fullName evidence="1">Uncharacterized protein</fullName>
    </submittedName>
</protein>